<dbReference type="GO" id="GO:0016887">
    <property type="term" value="F:ATP hydrolysis activity"/>
    <property type="evidence" value="ECO:0007669"/>
    <property type="project" value="InterPro"/>
</dbReference>
<dbReference type="FunFam" id="3.30.565.10:FF:000003">
    <property type="entry name" value="DNA mismatch repair endonuclease MutL"/>
    <property type="match status" value="1"/>
</dbReference>
<dbReference type="InterPro" id="IPR038973">
    <property type="entry name" value="MutL/Mlh/Pms-like"/>
</dbReference>
<dbReference type="SUPFAM" id="SSF55874">
    <property type="entry name" value="ATPase domain of HSP90 chaperone/DNA topoisomerase II/histidine kinase"/>
    <property type="match status" value="1"/>
</dbReference>
<name>A0A1H0ES59_9BACT</name>
<dbReference type="CDD" id="cd16926">
    <property type="entry name" value="HATPase_MutL-MLH-PMS-like"/>
    <property type="match status" value="1"/>
</dbReference>
<dbReference type="Gene3D" id="3.30.1370.100">
    <property type="entry name" value="MutL, C-terminal domain, regulatory subdomain"/>
    <property type="match status" value="1"/>
</dbReference>
<protein>
    <recommendedName>
        <fullName evidence="2 5">DNA mismatch repair protein MutL</fullName>
    </recommendedName>
</protein>
<evidence type="ECO:0000259" key="7">
    <source>
        <dbReference type="SMART" id="SM01340"/>
    </source>
</evidence>
<dbReference type="Pfam" id="PF13589">
    <property type="entry name" value="HATPase_c_3"/>
    <property type="match status" value="1"/>
</dbReference>
<gene>
    <name evidence="5" type="primary">mutL</name>
    <name evidence="9" type="ORF">SAMN04487900_10416</name>
    <name evidence="8" type="ORF">SAMN04487901_103178</name>
</gene>
<dbReference type="Proteomes" id="UP000198779">
    <property type="component" value="Unassembled WGS sequence"/>
</dbReference>
<sequence length="615" mass="68771">MSDVIQLLPDSVANQIAAGEVIQRPASVIKELVENAVDAGAKTIRVLVVDAGRTSIQVIDDGCGMSETDARLAFERHATSKIRQADDLFALHTMGFRGEALPSIAAVSVVELTTRMASEDIGTHLTLQGSKVVSQEPVACPVGCNFKVENLFFNVPARRKFLKTNATELNNILTAFERIVLVYPDIHFILYSNGQELMNLRACHLRQRIADVFGKKTSHDLLPVEVDTSLCRISGFVGKPEAARKKAGYEYFFVNGRYMKHAYFHKAVCGAFERLVPVGMQVPYFIYFEVDPADIDVNIHPTKTEIKFENEQSIWQILQAGVKDAIGKFCDVPTIDFDTEGKPDIPVFDPQRDSIELPKVSYNPNFNPFEKQSSANSSSYREPSFYREGGVAKDWEKLYEPREIPSYAEENLFPVEEPAQERETLISEKSPVHYQFKGCYIMTAVKSGLMIIDQQRADIRIRYERYMEQFRQKTANTQRVLFPEVMEFSMADSVMVDKFMPDLLTMGFDINSLGGGSYVINGIPAGLEGLSPDRLIRQVVADAIEKGCSDVEEIHSALALSLARHAAIPQGQVLSNEEMELLVNELFSCSNVNYTPDGRSILYILPQKDIEASLG</sequence>
<dbReference type="Gene3D" id="3.30.565.10">
    <property type="entry name" value="Histidine kinase-like ATPase, C-terminal domain"/>
    <property type="match status" value="1"/>
</dbReference>
<keyword evidence="10" id="KW-1185">Reference proteome</keyword>
<accession>A0A1G7TY39</accession>
<evidence type="ECO:0000256" key="1">
    <source>
        <dbReference type="ARBA" id="ARBA00006082"/>
    </source>
</evidence>
<dbReference type="RefSeq" id="WP_091815286.1">
    <property type="nucleotide sequence ID" value="NZ_FNCQ01000003.1"/>
</dbReference>
<dbReference type="SUPFAM" id="SSF118116">
    <property type="entry name" value="DNA mismatch repair protein MutL"/>
    <property type="match status" value="1"/>
</dbReference>
<dbReference type="OrthoDB" id="9763467at2"/>
<evidence type="ECO:0000256" key="2">
    <source>
        <dbReference type="ARBA" id="ARBA00021975"/>
    </source>
</evidence>
<comment type="similarity">
    <text evidence="1 5">Belongs to the DNA mismatch repair MutL/HexB family.</text>
</comment>
<dbReference type="SUPFAM" id="SSF54211">
    <property type="entry name" value="Ribosomal protein S5 domain 2-like"/>
    <property type="match status" value="1"/>
</dbReference>
<dbReference type="InterPro" id="IPR014721">
    <property type="entry name" value="Ribsml_uS5_D2-typ_fold_subgr"/>
</dbReference>
<dbReference type="GO" id="GO:0005524">
    <property type="term" value="F:ATP binding"/>
    <property type="evidence" value="ECO:0007669"/>
    <property type="project" value="InterPro"/>
</dbReference>
<evidence type="ECO:0000256" key="5">
    <source>
        <dbReference type="HAMAP-Rule" id="MF_00149"/>
    </source>
</evidence>
<evidence type="ECO:0000256" key="4">
    <source>
        <dbReference type="ARBA" id="ARBA00023204"/>
    </source>
</evidence>
<dbReference type="SMART" id="SM00853">
    <property type="entry name" value="MutL_C"/>
    <property type="match status" value="1"/>
</dbReference>
<keyword evidence="3 5" id="KW-0227">DNA damage</keyword>
<proteinExistence type="inferred from homology"/>
<dbReference type="PROSITE" id="PS00058">
    <property type="entry name" value="DNA_MISMATCH_REPAIR_1"/>
    <property type="match status" value="1"/>
</dbReference>
<dbReference type="Proteomes" id="UP000199134">
    <property type="component" value="Unassembled WGS sequence"/>
</dbReference>
<evidence type="ECO:0000313" key="9">
    <source>
        <dbReference type="EMBL" id="SDN85202.1"/>
    </source>
</evidence>
<dbReference type="InterPro" id="IPR014790">
    <property type="entry name" value="MutL_C"/>
</dbReference>
<organism evidence="9 11">
    <name type="scientific">Prevotella communis</name>
    <dbReference type="NCBI Taxonomy" id="2913614"/>
    <lineage>
        <taxon>Bacteria</taxon>
        <taxon>Pseudomonadati</taxon>
        <taxon>Bacteroidota</taxon>
        <taxon>Bacteroidia</taxon>
        <taxon>Bacteroidales</taxon>
        <taxon>Prevotellaceae</taxon>
        <taxon>Prevotella</taxon>
    </lineage>
</organism>
<dbReference type="InterPro" id="IPR013507">
    <property type="entry name" value="DNA_mismatch_S5_2-like"/>
</dbReference>
<dbReference type="NCBIfam" id="TIGR00585">
    <property type="entry name" value="mutl"/>
    <property type="match status" value="1"/>
</dbReference>
<dbReference type="InterPro" id="IPR042120">
    <property type="entry name" value="MutL_C_dimsub"/>
</dbReference>
<dbReference type="CDD" id="cd00782">
    <property type="entry name" value="MutL_Trans"/>
    <property type="match status" value="1"/>
</dbReference>
<evidence type="ECO:0000256" key="3">
    <source>
        <dbReference type="ARBA" id="ARBA00022763"/>
    </source>
</evidence>
<dbReference type="InterPro" id="IPR020667">
    <property type="entry name" value="DNA_mismatch_repair_MutL"/>
</dbReference>
<dbReference type="InterPro" id="IPR002099">
    <property type="entry name" value="MutL/Mlh/PMS"/>
</dbReference>
<evidence type="ECO:0000313" key="11">
    <source>
        <dbReference type="Proteomes" id="UP000199134"/>
    </source>
</evidence>
<dbReference type="GO" id="GO:0032300">
    <property type="term" value="C:mismatch repair complex"/>
    <property type="evidence" value="ECO:0007669"/>
    <property type="project" value="InterPro"/>
</dbReference>
<dbReference type="GO" id="GO:0030983">
    <property type="term" value="F:mismatched DNA binding"/>
    <property type="evidence" value="ECO:0007669"/>
    <property type="project" value="InterPro"/>
</dbReference>
<evidence type="ECO:0000313" key="10">
    <source>
        <dbReference type="Proteomes" id="UP000198779"/>
    </source>
</evidence>
<dbReference type="Pfam" id="PF08676">
    <property type="entry name" value="MutL_C"/>
    <property type="match status" value="1"/>
</dbReference>
<reference evidence="9 10" key="1">
    <citation type="submission" date="2016-10" db="EMBL/GenBank/DDBJ databases">
        <authorList>
            <person name="Varghese N."/>
            <person name="Submissions S."/>
        </authorList>
    </citation>
    <scope>NUCLEOTIDE SEQUENCE</scope>
    <source>
        <strain evidence="9">BP1-145</strain>
        <strain evidence="10">BP1-148</strain>
    </source>
</reference>
<dbReference type="PANTHER" id="PTHR10073:SF12">
    <property type="entry name" value="DNA MISMATCH REPAIR PROTEIN MLH1"/>
    <property type="match status" value="1"/>
</dbReference>
<dbReference type="EMBL" id="FNIW01000004">
    <property type="protein sequence ID" value="SDN85202.1"/>
    <property type="molecule type" value="Genomic_DNA"/>
</dbReference>
<dbReference type="AlphaFoldDB" id="A0A1H0ES59"/>
<dbReference type="InterPro" id="IPR020568">
    <property type="entry name" value="Ribosomal_Su5_D2-typ_SF"/>
</dbReference>
<dbReference type="InterPro" id="IPR042121">
    <property type="entry name" value="MutL_C_regsub"/>
</dbReference>
<evidence type="ECO:0000313" key="8">
    <source>
        <dbReference type="EMBL" id="SDG39981.1"/>
    </source>
</evidence>
<dbReference type="InterPro" id="IPR014762">
    <property type="entry name" value="DNA_mismatch_repair_CS"/>
</dbReference>
<keyword evidence="4 5" id="KW-0234">DNA repair</keyword>
<dbReference type="Gene3D" id="3.30.1540.20">
    <property type="entry name" value="MutL, C-terminal domain, dimerisation subdomain"/>
    <property type="match status" value="1"/>
</dbReference>
<dbReference type="GO" id="GO:0140664">
    <property type="term" value="F:ATP-dependent DNA damage sensor activity"/>
    <property type="evidence" value="ECO:0007669"/>
    <property type="project" value="InterPro"/>
</dbReference>
<feature type="domain" description="DNA mismatch repair protein S5" evidence="7">
    <location>
        <begin position="209"/>
        <end position="327"/>
    </location>
</feature>
<feature type="domain" description="MutL C-terminal dimerisation" evidence="6">
    <location>
        <begin position="432"/>
        <end position="574"/>
    </location>
</feature>
<dbReference type="GO" id="GO:0006298">
    <property type="term" value="P:mismatch repair"/>
    <property type="evidence" value="ECO:0007669"/>
    <property type="project" value="UniProtKB-UniRule"/>
</dbReference>
<reference evidence="8 11" key="2">
    <citation type="submission" date="2016-10" db="EMBL/GenBank/DDBJ databases">
        <authorList>
            <person name="de Groot N.N."/>
        </authorList>
    </citation>
    <scope>NUCLEOTIDE SEQUENCE [LARGE SCALE GENOMIC DNA]</scope>
    <source>
        <strain evidence="11">BP1-145</strain>
        <strain evidence="8">BP1-148</strain>
    </source>
</reference>
<evidence type="ECO:0000259" key="6">
    <source>
        <dbReference type="SMART" id="SM00853"/>
    </source>
</evidence>
<dbReference type="InterPro" id="IPR037198">
    <property type="entry name" value="MutL_C_sf"/>
</dbReference>
<comment type="function">
    <text evidence="5">This protein is involved in the repair of mismatches in DNA. It is required for dam-dependent methyl-directed DNA mismatch repair. May act as a 'molecular matchmaker', a protein that promotes the formation of a stable complex between two or more DNA-binding proteins in an ATP-dependent manner without itself being part of a final effector complex.</text>
</comment>
<dbReference type="EMBL" id="FNCQ01000003">
    <property type="protein sequence ID" value="SDG39981.1"/>
    <property type="molecule type" value="Genomic_DNA"/>
</dbReference>
<dbReference type="InterPro" id="IPR036890">
    <property type="entry name" value="HATPase_C_sf"/>
</dbReference>
<dbReference type="SMART" id="SM01340">
    <property type="entry name" value="DNA_mis_repair"/>
    <property type="match status" value="1"/>
</dbReference>
<dbReference type="PANTHER" id="PTHR10073">
    <property type="entry name" value="DNA MISMATCH REPAIR PROTEIN MLH, PMS, MUTL"/>
    <property type="match status" value="1"/>
</dbReference>
<accession>A0A1H0ES59</accession>
<dbReference type="STRING" id="645274.SAMN04487901_103178"/>
<dbReference type="Gene3D" id="3.30.230.10">
    <property type="match status" value="1"/>
</dbReference>
<dbReference type="Pfam" id="PF01119">
    <property type="entry name" value="DNA_mis_repair"/>
    <property type="match status" value="1"/>
</dbReference>
<dbReference type="HAMAP" id="MF_00149">
    <property type="entry name" value="DNA_mis_repair"/>
    <property type="match status" value="1"/>
</dbReference>